<name>A0ACB5TPF1_AMBMO</name>
<dbReference type="EMBL" id="BSXS01008490">
    <property type="protein sequence ID" value="GME92676.1"/>
    <property type="molecule type" value="Genomic_DNA"/>
</dbReference>
<keyword evidence="2" id="KW-1185">Reference proteome</keyword>
<evidence type="ECO:0000313" key="1">
    <source>
        <dbReference type="EMBL" id="GME92676.1"/>
    </source>
</evidence>
<gene>
    <name evidence="1" type="ORF">Amon02_000913200</name>
</gene>
<evidence type="ECO:0000313" key="2">
    <source>
        <dbReference type="Proteomes" id="UP001165064"/>
    </source>
</evidence>
<proteinExistence type="predicted"/>
<sequence>MCYSLEDVICLMFPSDSFIVHAFDVYCAGERNDPTSDMFQVQILVESLNDDFPNSTDNNNLLTQVDPDQDIAHLLEALSFQDKTPSTAVSTTNDTLYSSNAPFLTTAANANATASVGNASSAVVSSFAPDKMVRSVHELFV</sequence>
<accession>A0ACB5TPF1</accession>
<comment type="caution">
    <text evidence="1">The sequence shown here is derived from an EMBL/GenBank/DDBJ whole genome shotgun (WGS) entry which is preliminary data.</text>
</comment>
<protein>
    <submittedName>
        <fullName evidence="1">Unnamed protein product</fullName>
    </submittedName>
</protein>
<organism evidence="1 2">
    <name type="scientific">Ambrosiozyma monospora</name>
    <name type="common">Yeast</name>
    <name type="synonym">Endomycopsis monosporus</name>
    <dbReference type="NCBI Taxonomy" id="43982"/>
    <lineage>
        <taxon>Eukaryota</taxon>
        <taxon>Fungi</taxon>
        <taxon>Dikarya</taxon>
        <taxon>Ascomycota</taxon>
        <taxon>Saccharomycotina</taxon>
        <taxon>Pichiomycetes</taxon>
        <taxon>Pichiales</taxon>
        <taxon>Pichiaceae</taxon>
        <taxon>Ambrosiozyma</taxon>
    </lineage>
</organism>
<reference evidence="1" key="1">
    <citation type="submission" date="2023-04" db="EMBL/GenBank/DDBJ databases">
        <title>Ambrosiozyma monospora NBRC 10751.</title>
        <authorList>
            <person name="Ichikawa N."/>
            <person name="Sato H."/>
            <person name="Tonouchi N."/>
        </authorList>
    </citation>
    <scope>NUCLEOTIDE SEQUENCE</scope>
    <source>
        <strain evidence="1">NBRC 10751</strain>
    </source>
</reference>
<dbReference type="Proteomes" id="UP001165064">
    <property type="component" value="Unassembled WGS sequence"/>
</dbReference>